<dbReference type="GO" id="GO:0016747">
    <property type="term" value="F:acyltransferase activity, transferring groups other than amino-acyl groups"/>
    <property type="evidence" value="ECO:0007669"/>
    <property type="project" value="InterPro"/>
</dbReference>
<keyword evidence="2" id="KW-0808">Transferase</keyword>
<dbReference type="PROSITE" id="PS51186">
    <property type="entry name" value="GNAT"/>
    <property type="match status" value="1"/>
</dbReference>
<evidence type="ECO:0000313" key="3">
    <source>
        <dbReference type="Proteomes" id="UP000249065"/>
    </source>
</evidence>
<dbReference type="RefSeq" id="WP_111469709.1">
    <property type="nucleotide sequence ID" value="NZ_QLIX01000006.1"/>
</dbReference>
<keyword evidence="3" id="KW-1185">Reference proteome</keyword>
<evidence type="ECO:0000313" key="2">
    <source>
        <dbReference type="EMBL" id="RAI58957.1"/>
    </source>
</evidence>
<feature type="domain" description="N-acetyltransferase" evidence="1">
    <location>
        <begin position="6"/>
        <end position="199"/>
    </location>
</feature>
<name>A0A327M900_9PROT</name>
<dbReference type="OrthoDB" id="187903at2"/>
<organism evidence="2 3">
    <name type="scientific">Roseicella frigidaeris</name>
    <dbReference type="NCBI Taxonomy" id="2230885"/>
    <lineage>
        <taxon>Bacteria</taxon>
        <taxon>Pseudomonadati</taxon>
        <taxon>Pseudomonadota</taxon>
        <taxon>Alphaproteobacteria</taxon>
        <taxon>Acetobacterales</taxon>
        <taxon>Roseomonadaceae</taxon>
        <taxon>Roseicella</taxon>
    </lineage>
</organism>
<dbReference type="InterPro" id="IPR000182">
    <property type="entry name" value="GNAT_dom"/>
</dbReference>
<protein>
    <submittedName>
        <fullName evidence="2">GNAT family N-acetyltransferase</fullName>
    </submittedName>
</protein>
<proteinExistence type="predicted"/>
<reference evidence="3" key="1">
    <citation type="submission" date="2018-06" db="EMBL/GenBank/DDBJ databases">
        <authorList>
            <person name="Khan S.A."/>
        </authorList>
    </citation>
    <scope>NUCLEOTIDE SEQUENCE [LARGE SCALE GENOMIC DNA]</scope>
    <source>
        <strain evidence="3">DB-1506</strain>
    </source>
</reference>
<sequence>MSPSPLRLETLSGAALQAALPALSRLRIAVFAEYPYLYDGDPAHEARYIAAYAADPAAAVVVAFDGEAPVGMATCQPMTASHEAVPAAFRARGLDPARYCYFGESVLLPAYRGRGAGVGFFAAREAHARALGLPAAAFCAVVRNPNDPRRPEGYAPLDGFWRHRGYVHRPDLSCLLSWKEHGDDRETPHTLAFWLKEPL</sequence>
<evidence type="ECO:0000259" key="1">
    <source>
        <dbReference type="PROSITE" id="PS51186"/>
    </source>
</evidence>
<dbReference type="Gene3D" id="3.40.630.30">
    <property type="match status" value="1"/>
</dbReference>
<dbReference type="InterPro" id="IPR016181">
    <property type="entry name" value="Acyl_CoA_acyltransferase"/>
</dbReference>
<comment type="caution">
    <text evidence="2">The sequence shown here is derived from an EMBL/GenBank/DDBJ whole genome shotgun (WGS) entry which is preliminary data.</text>
</comment>
<accession>A0A327M900</accession>
<dbReference type="AlphaFoldDB" id="A0A327M900"/>
<dbReference type="SUPFAM" id="SSF55729">
    <property type="entry name" value="Acyl-CoA N-acyltransferases (Nat)"/>
    <property type="match status" value="1"/>
</dbReference>
<dbReference type="Pfam" id="PF00583">
    <property type="entry name" value="Acetyltransf_1"/>
    <property type="match status" value="1"/>
</dbReference>
<dbReference type="Proteomes" id="UP000249065">
    <property type="component" value="Unassembled WGS sequence"/>
</dbReference>
<dbReference type="EMBL" id="QLIX01000006">
    <property type="protein sequence ID" value="RAI58957.1"/>
    <property type="molecule type" value="Genomic_DNA"/>
</dbReference>
<gene>
    <name evidence="2" type="ORF">DOO78_10445</name>
</gene>